<dbReference type="Gene3D" id="3.40.50.1820">
    <property type="entry name" value="alpha/beta hydrolase"/>
    <property type="match status" value="1"/>
</dbReference>
<evidence type="ECO:0000313" key="3">
    <source>
        <dbReference type="EMBL" id="SDC54583.1"/>
    </source>
</evidence>
<evidence type="ECO:0000256" key="1">
    <source>
        <dbReference type="ARBA" id="ARBA00022729"/>
    </source>
</evidence>
<dbReference type="GO" id="GO:0006508">
    <property type="term" value="P:proteolysis"/>
    <property type="evidence" value="ECO:0007669"/>
    <property type="project" value="InterPro"/>
</dbReference>
<gene>
    <name evidence="3" type="ORF">SAMN04487824_12121</name>
</gene>
<keyword evidence="1" id="KW-0732">Signal</keyword>
<dbReference type="Pfam" id="PF00326">
    <property type="entry name" value="Peptidase_S9"/>
    <property type="match status" value="1"/>
</dbReference>
<evidence type="ECO:0000313" key="4">
    <source>
        <dbReference type="Proteomes" id="UP000198528"/>
    </source>
</evidence>
<reference evidence="4" key="1">
    <citation type="submission" date="2016-10" db="EMBL/GenBank/DDBJ databases">
        <authorList>
            <person name="Varghese N."/>
            <person name="Submissions S."/>
        </authorList>
    </citation>
    <scope>NUCLEOTIDE SEQUENCE [LARGE SCALE GENOMIC DNA]</scope>
    <source>
        <strain evidence="4">DSM 22619</strain>
    </source>
</reference>
<keyword evidence="4" id="KW-1185">Reference proteome</keyword>
<dbReference type="PANTHER" id="PTHR43037:SF1">
    <property type="entry name" value="BLL1128 PROTEIN"/>
    <property type="match status" value="1"/>
</dbReference>
<dbReference type="SUPFAM" id="SSF53474">
    <property type="entry name" value="alpha/beta-Hydrolases"/>
    <property type="match status" value="1"/>
</dbReference>
<dbReference type="GO" id="GO:0008236">
    <property type="term" value="F:serine-type peptidase activity"/>
    <property type="evidence" value="ECO:0007669"/>
    <property type="project" value="InterPro"/>
</dbReference>
<organism evidence="3 4">
    <name type="scientific">Parafannyhessea umbonata</name>
    <dbReference type="NCBI Taxonomy" id="604330"/>
    <lineage>
        <taxon>Bacteria</taxon>
        <taxon>Bacillati</taxon>
        <taxon>Actinomycetota</taxon>
        <taxon>Coriobacteriia</taxon>
        <taxon>Coriobacteriales</taxon>
        <taxon>Atopobiaceae</taxon>
        <taxon>Parafannyhessea</taxon>
    </lineage>
</organism>
<protein>
    <submittedName>
        <fullName evidence="3">Predicted peptidase</fullName>
    </submittedName>
</protein>
<dbReference type="Proteomes" id="UP000198528">
    <property type="component" value="Unassembled WGS sequence"/>
</dbReference>
<dbReference type="InterPro" id="IPR029058">
    <property type="entry name" value="AB_hydrolase_fold"/>
</dbReference>
<dbReference type="InterPro" id="IPR050955">
    <property type="entry name" value="Plant_Biomass_Hydrol_Est"/>
</dbReference>
<dbReference type="RefSeq" id="WP_090847328.1">
    <property type="nucleotide sequence ID" value="NZ_FMZL01000021.1"/>
</dbReference>
<dbReference type="AlphaFoldDB" id="A0A1G6MGC9"/>
<sequence length="403" mass="43950">MATYRTITAAADMGAYVSKLVLNLPCDVVDAEDLADAFSVCADGVDVGVFRAWVCDEKAARRPSGSHVALELPEVKATRRIGGGVMGSRELMPVFHVAQRRALACVGDETPLEGLVFDESTGDTCPDLRGWDLTGEGDFDGCHMRFSLFTPECARDGRAPQPRSVPLLLWLHGAGEPRVPFLTVMANRVTALGQPDIQAKLGGAAYVLAPSSPTYWMDSGSGQMEDDNQSRYVQALGDMVRRTVAALPAADPSRVYVGGLSNGGFMTCRLLADYPDLFAAGVAVCPAWNDDLATEAEVASIARTPLWLVQSADDDIIDPRRTSIPTYWHLRRLGANVHLTLFDHVDDLTGRYHDASGAPLRYRGHFCWIEVYHDFADRDADGSPVMVDGRPVSLWEWVGLQHR</sequence>
<feature type="domain" description="Peptidase S9 prolyl oligopeptidase catalytic" evidence="2">
    <location>
        <begin position="242"/>
        <end position="287"/>
    </location>
</feature>
<proteinExistence type="predicted"/>
<dbReference type="PANTHER" id="PTHR43037">
    <property type="entry name" value="UNNAMED PRODUCT-RELATED"/>
    <property type="match status" value="1"/>
</dbReference>
<accession>A0A1G6MGC9</accession>
<evidence type="ECO:0000259" key="2">
    <source>
        <dbReference type="Pfam" id="PF00326"/>
    </source>
</evidence>
<dbReference type="EMBL" id="FMZL01000021">
    <property type="protein sequence ID" value="SDC54583.1"/>
    <property type="molecule type" value="Genomic_DNA"/>
</dbReference>
<dbReference type="InterPro" id="IPR001375">
    <property type="entry name" value="Peptidase_S9_cat"/>
</dbReference>
<name>A0A1G6MGC9_9ACTN</name>